<keyword evidence="13" id="KW-1185">Reference proteome</keyword>
<evidence type="ECO:0000256" key="3">
    <source>
        <dbReference type="ARBA" id="ARBA00022553"/>
    </source>
</evidence>
<feature type="compositionally biased region" description="Basic and acidic residues" evidence="11">
    <location>
        <begin position="39"/>
        <end position="51"/>
    </location>
</feature>
<keyword evidence="7 9" id="KW-0505">Motor protein</keyword>
<evidence type="ECO:0000256" key="9">
    <source>
        <dbReference type="PROSITE-ProRule" id="PRU00283"/>
    </source>
</evidence>
<feature type="coiled-coil region" evidence="10">
    <location>
        <begin position="539"/>
        <end position="566"/>
    </location>
</feature>
<protein>
    <submittedName>
        <fullName evidence="14">Kinesin-like protein KIF20B</fullName>
    </submittedName>
</protein>
<dbReference type="PRINTS" id="PR00380">
    <property type="entry name" value="KINESINHEAVY"/>
</dbReference>
<reference evidence="14" key="1">
    <citation type="submission" date="2025-08" db="UniProtKB">
        <authorList>
            <consortium name="RefSeq"/>
        </authorList>
    </citation>
    <scope>IDENTIFICATION</scope>
    <source>
        <tissue evidence="14">Thorax and Abdomen</tissue>
    </source>
</reference>
<comment type="subcellular location">
    <subcellularLocation>
        <location evidence="1">Cytoplasm</location>
        <location evidence="1">Cytoskeleton</location>
        <location evidence="1">Spindle</location>
    </subcellularLocation>
</comment>
<name>A0ABM3FQK7_NEOLC</name>
<dbReference type="Pfam" id="PF00225">
    <property type="entry name" value="Kinesin"/>
    <property type="match status" value="1"/>
</dbReference>
<evidence type="ECO:0000313" key="14">
    <source>
        <dbReference type="RefSeq" id="XP_046590290.1"/>
    </source>
</evidence>
<dbReference type="PANTHER" id="PTHR47970">
    <property type="entry name" value="KINESIN-LIKE PROTEIN KIF11"/>
    <property type="match status" value="1"/>
</dbReference>
<feature type="region of interest" description="Disordered" evidence="11">
    <location>
        <begin position="1"/>
        <end position="51"/>
    </location>
</feature>
<feature type="binding site" evidence="9">
    <location>
        <begin position="165"/>
        <end position="172"/>
    </location>
    <ligand>
        <name>ATP</name>
        <dbReference type="ChEBI" id="CHEBI:30616"/>
    </ligand>
</feature>
<keyword evidence="2" id="KW-0963">Cytoplasm</keyword>
<dbReference type="InterPro" id="IPR001752">
    <property type="entry name" value="Kinesin_motor_dom"/>
</dbReference>
<dbReference type="Proteomes" id="UP000829291">
    <property type="component" value="Chromosome 3"/>
</dbReference>
<comment type="similarity">
    <text evidence="9">Belongs to the TRAFAC class myosin-kinesin ATPase superfamily. Kinesin family.</text>
</comment>
<keyword evidence="8" id="KW-0206">Cytoskeleton</keyword>
<feature type="domain" description="Kinesin motor" evidence="12">
    <location>
        <begin position="67"/>
        <end position="480"/>
    </location>
</feature>
<dbReference type="InterPro" id="IPR047149">
    <property type="entry name" value="KIF11-like"/>
</dbReference>
<evidence type="ECO:0000259" key="12">
    <source>
        <dbReference type="PROSITE" id="PS50067"/>
    </source>
</evidence>
<feature type="compositionally biased region" description="Polar residues" evidence="11">
    <location>
        <begin position="26"/>
        <end position="37"/>
    </location>
</feature>
<dbReference type="SMART" id="SM00129">
    <property type="entry name" value="KISc"/>
    <property type="match status" value="1"/>
</dbReference>
<dbReference type="InterPro" id="IPR027417">
    <property type="entry name" value="P-loop_NTPase"/>
</dbReference>
<dbReference type="Gene3D" id="3.40.850.10">
    <property type="entry name" value="Kinesin motor domain"/>
    <property type="match status" value="1"/>
</dbReference>
<evidence type="ECO:0000256" key="7">
    <source>
        <dbReference type="ARBA" id="ARBA00023175"/>
    </source>
</evidence>
<evidence type="ECO:0000256" key="5">
    <source>
        <dbReference type="ARBA" id="ARBA00022840"/>
    </source>
</evidence>
<dbReference type="PANTHER" id="PTHR47970:SF29">
    <property type="entry name" value="KINESIN FAMILY MEMBER 20B"/>
    <property type="match status" value="1"/>
</dbReference>
<keyword evidence="5 9" id="KW-0067">ATP-binding</keyword>
<gene>
    <name evidence="14" type="primary">LOC124293461</name>
</gene>
<keyword evidence="3" id="KW-0597">Phosphoprotein</keyword>
<feature type="coiled-coil region" evidence="10">
    <location>
        <begin position="682"/>
        <end position="810"/>
    </location>
</feature>
<keyword evidence="6 10" id="KW-0175">Coiled coil</keyword>
<evidence type="ECO:0000256" key="10">
    <source>
        <dbReference type="SAM" id="Coils"/>
    </source>
</evidence>
<evidence type="ECO:0000256" key="8">
    <source>
        <dbReference type="ARBA" id="ARBA00023212"/>
    </source>
</evidence>
<feature type="compositionally biased region" description="Polar residues" evidence="11">
    <location>
        <begin position="1"/>
        <end position="16"/>
    </location>
</feature>
<evidence type="ECO:0000256" key="4">
    <source>
        <dbReference type="ARBA" id="ARBA00022741"/>
    </source>
</evidence>
<keyword evidence="4 9" id="KW-0547">Nucleotide-binding</keyword>
<evidence type="ECO:0000313" key="13">
    <source>
        <dbReference type="Proteomes" id="UP000829291"/>
    </source>
</evidence>
<sequence>MDNKEINSALNIQGSQDALERRETVSLASRESQSNTNFEEEKNEIGLNKSEEDSIMTLGSEPMASQTIKVYLRLKPFPPEIELTKEQEDAYTIVNSTTLLTKFPSLDVSTRSLKNVKANERVCRTFTFTSAFGPSITQKELFDGAIKPQVEDFLAGQSSTVMSYGTSNSGKSYTLNGVPSAPGIIPLSINFVFRNANSTLSTPWYKPIYQSHVIGLSSTERVRELEIRDKLLSFPFPEKTEFINAYQTMRETIRATESDSTLSHNENLMYSVWISFAEIYNDAIYDLLSTDCQKKKVPLKMVTDKQGRTFIKDLRMVYVNSDEEAYQVLLAGQFRSKTAATALNFRSSRSHCIFTIKLLKYYAESATEDVEVSALSFCDLAGSGRLKMTKNVGDRLKETQNINTSLLVLGRCLKSIWEGQSLRQKSELLGPFRESKLTRLFQKALSGKEQITLIVNVNPVPSLYAETQNVLNFSAIAKKIIIEPAKEVKKKMFTTRFSRAVSQSVKTYTDWDHAVVENPTHEVCPEKSENCDYVLRECYEDLIAEHEKLQEEYAELKKSMIDKDLEIREEMANTYTGLINDLEASWMSRSKDVEEQQEHLLAWSVNQVENFYKEKLNCLNSRKRRRWDDGDAVDDREADIREMEAENASLTAKILVSKETIKELRSARENAIAEKNKAVFELSLLKEELRGVKKMLEAAENDIRRKDDGAHFTEELKRQLNSREERIKNLKEFLNEAKEEYIRITSDARRMQEELIEANANLIEHAEKIDDLEEQLDQSSVCLAERSKRLDQITEKLECQTKQLADAEARVIYTEGELKKSESIRLNLMGAVEDLNKLHKVGCVRAQKNSNATEHKFGLFPYDADCELTVTGLEGMKINREITSIEIENSPIEGEFVTTKRFENTRDRIMSLDSLNEGIFQRQDASSTDNTDGSVCNENQCSFKFSTASGIDDSGIAVTMSSENQTMERINEPVGTDLETDGRNSKLSITGLYIKNSVGELLDRLQLKFDKLGNRKQILQRPENAKQEIKIVEASFESNEIPLTDRRISTETELRSLSFNNLEKDARVTDIFVQLEVKVVNCEAKMEAFEKDVKLRQDEERRYLDSLNDKVSKLEKQLSQTNIQSEKTATVYFNEHEMRIDELQKEISELKHRDLIKMPPMEASMDVTLRSSIHVLSELEQRAKTSEDILAKCQLQADHHHRQLLANMERLSSVESKIQSWLLQELKNNDIGHTSNDQSLTDLQLVKDEECFLIVEKNLHQIDGVDGKHVRENMKKIASETKDTIRKDGKFLGEQQIEKYQKNNDQRLSKNLEPNCKYSDVSLDDGASPTRVDLLAASTPTRQSGADQFDAKSAPFDCQSKTITPVLPVEEASLMVRDTLITRSNINDTGSRLEPPEVQTVLRSQDIMIIIFIVIVHLFELI</sequence>
<dbReference type="PROSITE" id="PS50067">
    <property type="entry name" value="KINESIN_MOTOR_2"/>
    <property type="match status" value="1"/>
</dbReference>
<dbReference type="RefSeq" id="XP_046590290.1">
    <property type="nucleotide sequence ID" value="XM_046734334.1"/>
</dbReference>
<evidence type="ECO:0000256" key="11">
    <source>
        <dbReference type="SAM" id="MobiDB-lite"/>
    </source>
</evidence>
<proteinExistence type="inferred from homology"/>
<dbReference type="GeneID" id="124293461"/>
<accession>A0ABM3FQK7</accession>
<organism evidence="13 14">
    <name type="scientific">Neodiprion lecontei</name>
    <name type="common">Redheaded pine sawfly</name>
    <dbReference type="NCBI Taxonomy" id="441921"/>
    <lineage>
        <taxon>Eukaryota</taxon>
        <taxon>Metazoa</taxon>
        <taxon>Ecdysozoa</taxon>
        <taxon>Arthropoda</taxon>
        <taxon>Hexapoda</taxon>
        <taxon>Insecta</taxon>
        <taxon>Pterygota</taxon>
        <taxon>Neoptera</taxon>
        <taxon>Endopterygota</taxon>
        <taxon>Hymenoptera</taxon>
        <taxon>Tenthredinoidea</taxon>
        <taxon>Diprionidae</taxon>
        <taxon>Diprioninae</taxon>
        <taxon>Neodiprion</taxon>
    </lineage>
</organism>
<evidence type="ECO:0000256" key="6">
    <source>
        <dbReference type="ARBA" id="ARBA00023054"/>
    </source>
</evidence>
<dbReference type="InterPro" id="IPR036961">
    <property type="entry name" value="Kinesin_motor_dom_sf"/>
</dbReference>
<evidence type="ECO:0000256" key="2">
    <source>
        <dbReference type="ARBA" id="ARBA00022490"/>
    </source>
</evidence>
<evidence type="ECO:0000256" key="1">
    <source>
        <dbReference type="ARBA" id="ARBA00004186"/>
    </source>
</evidence>
<dbReference type="SUPFAM" id="SSF52540">
    <property type="entry name" value="P-loop containing nucleoside triphosphate hydrolases"/>
    <property type="match status" value="1"/>
</dbReference>
<feature type="coiled-coil region" evidence="10">
    <location>
        <begin position="1072"/>
        <end position="1196"/>
    </location>
</feature>